<keyword evidence="1" id="KW-0560">Oxidoreductase</keyword>
<reference evidence="2" key="1">
    <citation type="submission" date="2015-12" db="EMBL/GenBank/DDBJ databases">
        <title>Update maize B73 reference genome by single molecule sequencing technologies.</title>
        <authorList>
            <consortium name="Maize Genome Sequencing Project"/>
            <person name="Ware D."/>
        </authorList>
    </citation>
    <scope>NUCLEOTIDE SEQUENCE</scope>
    <source>
        <tissue evidence="2">Seedling</tissue>
    </source>
</reference>
<dbReference type="GO" id="GO:0016491">
    <property type="term" value="F:oxidoreductase activity"/>
    <property type="evidence" value="ECO:0007669"/>
    <property type="project" value="UniProtKB-KW"/>
</dbReference>
<protein>
    <submittedName>
        <fullName evidence="2">Lysine-ketoglutarate reductase/saccharopine dehydrogenase1</fullName>
    </submittedName>
</protein>
<dbReference type="PANTHER" id="PTHR11133:SF22">
    <property type="entry name" value="ALPHA-AMINOADIPIC SEMIALDEHYDE SYNTHASE, MITOCHONDRIAL"/>
    <property type="match status" value="1"/>
</dbReference>
<proteinExistence type="predicted"/>
<dbReference type="EMBL" id="CM000780">
    <property type="protein sequence ID" value="AQK56099.1"/>
    <property type="molecule type" value="Genomic_DNA"/>
</dbReference>
<sequence length="82" mass="9119">MYWEKRFPPLLNMDQLQQLMETGCPLVGVCDITCDIGGSIEFINKSTSIERPFFRFSVAASSITTVTVNSSSYRCRSGLLGC</sequence>
<dbReference type="AlphaFoldDB" id="A0A1D6QD48"/>
<dbReference type="InterPro" id="IPR051168">
    <property type="entry name" value="AASS"/>
</dbReference>
<name>A0A1D6QD48_MAIZE</name>
<organism evidence="2">
    <name type="scientific">Zea mays</name>
    <name type="common">Maize</name>
    <dbReference type="NCBI Taxonomy" id="4577"/>
    <lineage>
        <taxon>Eukaryota</taxon>
        <taxon>Viridiplantae</taxon>
        <taxon>Streptophyta</taxon>
        <taxon>Embryophyta</taxon>
        <taxon>Tracheophyta</taxon>
        <taxon>Spermatophyta</taxon>
        <taxon>Magnoliopsida</taxon>
        <taxon>Liliopsida</taxon>
        <taxon>Poales</taxon>
        <taxon>Poaceae</taxon>
        <taxon>PACMAD clade</taxon>
        <taxon>Panicoideae</taxon>
        <taxon>Andropogonodae</taxon>
        <taxon>Andropogoneae</taxon>
        <taxon>Tripsacinae</taxon>
        <taxon>Zea</taxon>
    </lineage>
</organism>
<evidence type="ECO:0000313" key="2">
    <source>
        <dbReference type="EMBL" id="AQK56099.1"/>
    </source>
</evidence>
<gene>
    <name evidence="2" type="ORF">ZEAMMB73_Zm00001d052079</name>
</gene>
<dbReference type="Gene3D" id="3.40.50.720">
    <property type="entry name" value="NAD(P)-binding Rossmann-like Domain"/>
    <property type="match status" value="1"/>
</dbReference>
<dbReference type="PANTHER" id="PTHR11133">
    <property type="entry name" value="SACCHAROPINE DEHYDROGENASE"/>
    <property type="match status" value="1"/>
</dbReference>
<accession>A0A1D6QD48</accession>
<evidence type="ECO:0000256" key="1">
    <source>
        <dbReference type="ARBA" id="ARBA00023002"/>
    </source>
</evidence>